<reference evidence="5" key="1">
    <citation type="journal article" date="2014" name="Int. J. Syst. Evol. Microbiol.">
        <title>Complete genome of a new Firmicutes species belonging to the dominant human colonic microbiota ('Ruminococcus bicirculans') reveals two chromosomes and a selective capacity to utilize plant glucans.</title>
        <authorList>
            <consortium name="NISC Comparative Sequencing Program"/>
            <person name="Wegmann U."/>
            <person name="Louis P."/>
            <person name="Goesmann A."/>
            <person name="Henrissat B."/>
            <person name="Duncan S.H."/>
            <person name="Flint H.J."/>
        </authorList>
    </citation>
    <scope>NUCLEOTIDE SEQUENCE</scope>
    <source>
        <strain evidence="5">NBRC 103408</strain>
    </source>
</reference>
<evidence type="ECO:0000259" key="4">
    <source>
        <dbReference type="Pfam" id="PF00291"/>
    </source>
</evidence>
<dbReference type="EMBL" id="BSNF01000001">
    <property type="protein sequence ID" value="GLQ04827.1"/>
    <property type="molecule type" value="Genomic_DNA"/>
</dbReference>
<dbReference type="Gene3D" id="3.40.50.1100">
    <property type="match status" value="2"/>
</dbReference>
<comment type="cofactor">
    <cofactor evidence="1">
        <name>pyridoxal 5'-phosphate</name>
        <dbReference type="ChEBI" id="CHEBI:597326"/>
    </cofactor>
</comment>
<dbReference type="SUPFAM" id="SSF53686">
    <property type="entry name" value="Tryptophan synthase beta subunit-like PLP-dependent enzymes"/>
    <property type="match status" value="1"/>
</dbReference>
<evidence type="ECO:0000256" key="3">
    <source>
        <dbReference type="ARBA" id="ARBA00023239"/>
    </source>
</evidence>
<dbReference type="PANTHER" id="PTHR48078">
    <property type="entry name" value="THREONINE DEHYDRATASE, MITOCHONDRIAL-RELATED"/>
    <property type="match status" value="1"/>
</dbReference>
<dbReference type="Proteomes" id="UP001161409">
    <property type="component" value="Unassembled WGS sequence"/>
</dbReference>
<dbReference type="InterPro" id="IPR050147">
    <property type="entry name" value="Ser/Thr_Dehydratase"/>
</dbReference>
<evidence type="ECO:0000313" key="6">
    <source>
        <dbReference type="Proteomes" id="UP001161409"/>
    </source>
</evidence>
<dbReference type="InterPro" id="IPR036052">
    <property type="entry name" value="TrpB-like_PALP_sf"/>
</dbReference>
<dbReference type="NCBIfam" id="NF005680">
    <property type="entry name" value="PRK07476.1"/>
    <property type="match status" value="1"/>
</dbReference>
<dbReference type="PROSITE" id="PS00165">
    <property type="entry name" value="DEHYDRATASE_SER_THR"/>
    <property type="match status" value="1"/>
</dbReference>
<dbReference type="PANTHER" id="PTHR48078:SF6">
    <property type="entry name" value="L-THREONINE DEHYDRATASE CATABOLIC TDCB"/>
    <property type="match status" value="1"/>
</dbReference>
<dbReference type="RefSeq" id="WP_206374126.1">
    <property type="nucleotide sequence ID" value="NZ_BSNF01000001.1"/>
</dbReference>
<evidence type="ECO:0000256" key="2">
    <source>
        <dbReference type="ARBA" id="ARBA00022898"/>
    </source>
</evidence>
<dbReference type="InterPro" id="IPR001926">
    <property type="entry name" value="TrpB-like_PALP"/>
</dbReference>
<name>A0ABQ5U0G6_9PROT</name>
<keyword evidence="3" id="KW-0456">Lyase</keyword>
<evidence type="ECO:0000256" key="1">
    <source>
        <dbReference type="ARBA" id="ARBA00001933"/>
    </source>
</evidence>
<dbReference type="InterPro" id="IPR014333">
    <property type="entry name" value="Ectoine_EutB"/>
</dbReference>
<proteinExistence type="predicted"/>
<feature type="domain" description="Tryptophan synthase beta chain-like PALP" evidence="4">
    <location>
        <begin position="19"/>
        <end position="304"/>
    </location>
</feature>
<accession>A0ABQ5U0G6</accession>
<keyword evidence="6" id="KW-1185">Reference proteome</keyword>
<evidence type="ECO:0000313" key="5">
    <source>
        <dbReference type="EMBL" id="GLQ04827.1"/>
    </source>
</evidence>
<organism evidence="5 6">
    <name type="scientific">Sneathiella chinensis</name>
    <dbReference type="NCBI Taxonomy" id="349750"/>
    <lineage>
        <taxon>Bacteria</taxon>
        <taxon>Pseudomonadati</taxon>
        <taxon>Pseudomonadota</taxon>
        <taxon>Alphaproteobacteria</taxon>
        <taxon>Sneathiellales</taxon>
        <taxon>Sneathiellaceae</taxon>
        <taxon>Sneathiella</taxon>
    </lineage>
</organism>
<dbReference type="NCBIfam" id="TIGR02991">
    <property type="entry name" value="ectoine_eutB"/>
    <property type="match status" value="1"/>
</dbReference>
<protein>
    <submittedName>
        <fullName evidence="5">Hydroxyectoine utilization dehydratase EutB</fullName>
    </submittedName>
</protein>
<dbReference type="InterPro" id="IPR000634">
    <property type="entry name" value="Ser/Thr_deHydtase_PyrdxlP-BS"/>
</dbReference>
<reference evidence="5" key="2">
    <citation type="submission" date="2023-01" db="EMBL/GenBank/DDBJ databases">
        <title>Draft genome sequence of Sneathiella chinensis strain NBRC 103408.</title>
        <authorList>
            <person name="Sun Q."/>
            <person name="Mori K."/>
        </authorList>
    </citation>
    <scope>NUCLEOTIDE SEQUENCE</scope>
    <source>
        <strain evidence="5">NBRC 103408</strain>
    </source>
</reference>
<dbReference type="CDD" id="cd01562">
    <property type="entry name" value="Thr-dehyd"/>
    <property type="match status" value="1"/>
</dbReference>
<keyword evidence="2" id="KW-0663">Pyridoxal phosphate</keyword>
<dbReference type="Pfam" id="PF00291">
    <property type="entry name" value="PALP"/>
    <property type="match status" value="1"/>
</dbReference>
<comment type="caution">
    <text evidence="5">The sequence shown here is derived from an EMBL/GenBank/DDBJ whole genome shotgun (WGS) entry which is preliminary data.</text>
</comment>
<sequence>MLTLQSIFRARRPVAELALRTPLTPCPALSGEGRQVRLKLETVQPTGAFKIRGAANALAALTPAQAERGVVCASTGNHGRALSHAAAARGIPAIVCMSSLVPENKRQAISDLGAEIRIVGNSQDDAQQEVDHLVQSLGMNEIPPFDHPDIIAGQGTIGLEIMEDWPEVDTVLVPLSGGGLIGGAALAVKSISPHIRVVGISMERGAAMQASLAAGKPVAVPEEPSLADSLGGGIGLRNRHTFSLARDLVDEIILLSEADIAAGMRHLYHHHGLVTEGAAAVGVAALVTGKVASTGPNIAAVISGRNVDPVQFGKVLTGTLPA</sequence>
<gene>
    <name evidence="5" type="ORF">GCM10007924_00480</name>
</gene>